<dbReference type="Proteomes" id="UP000199564">
    <property type="component" value="Unassembled WGS sequence"/>
</dbReference>
<protein>
    <submittedName>
        <fullName evidence="2">Uncharacterized protein</fullName>
    </submittedName>
</protein>
<feature type="transmembrane region" description="Helical" evidence="1">
    <location>
        <begin position="20"/>
        <end position="39"/>
    </location>
</feature>
<organism evidence="2 3">
    <name type="scientific">Algoriphagus ornithinivorans</name>
    <dbReference type="NCBI Taxonomy" id="226506"/>
    <lineage>
        <taxon>Bacteria</taxon>
        <taxon>Pseudomonadati</taxon>
        <taxon>Bacteroidota</taxon>
        <taxon>Cytophagia</taxon>
        <taxon>Cytophagales</taxon>
        <taxon>Cyclobacteriaceae</taxon>
        <taxon>Algoriphagus</taxon>
    </lineage>
</organism>
<accession>A0A1I5JQN1</accession>
<keyword evidence="1" id="KW-1133">Transmembrane helix</keyword>
<reference evidence="3" key="1">
    <citation type="submission" date="2016-10" db="EMBL/GenBank/DDBJ databases">
        <authorList>
            <person name="Varghese N."/>
            <person name="Submissions S."/>
        </authorList>
    </citation>
    <scope>NUCLEOTIDE SEQUENCE [LARGE SCALE GENOMIC DNA]</scope>
    <source>
        <strain evidence="3">DSM 15282</strain>
    </source>
</reference>
<sequence length="82" mass="9753">MASSKAENYFNLDCLYPARFHLLYFFGKTVFTFWFQDFLRKKPMEIWVSYMNFRIKIGFFIKPPSFSGGNLQGKFLWLGSQG</sequence>
<gene>
    <name evidence="2" type="ORF">SAMN04488519_11351</name>
</gene>
<dbReference type="AlphaFoldDB" id="A0A1I5JQN1"/>
<dbReference type="STRING" id="226506.SAMN04488519_11351"/>
<keyword evidence="3" id="KW-1185">Reference proteome</keyword>
<name>A0A1I5JQN1_9BACT</name>
<keyword evidence="1" id="KW-0472">Membrane</keyword>
<keyword evidence="1" id="KW-0812">Transmembrane</keyword>
<evidence type="ECO:0000256" key="1">
    <source>
        <dbReference type="SAM" id="Phobius"/>
    </source>
</evidence>
<evidence type="ECO:0000313" key="2">
    <source>
        <dbReference type="EMBL" id="SFO75020.1"/>
    </source>
</evidence>
<proteinExistence type="predicted"/>
<dbReference type="EMBL" id="FOVW01000013">
    <property type="protein sequence ID" value="SFO75020.1"/>
    <property type="molecule type" value="Genomic_DNA"/>
</dbReference>
<evidence type="ECO:0000313" key="3">
    <source>
        <dbReference type="Proteomes" id="UP000199564"/>
    </source>
</evidence>